<dbReference type="EMBL" id="JXYA01000010">
    <property type="protein sequence ID" value="KJZ11428.1"/>
    <property type="molecule type" value="Genomic_DNA"/>
</dbReference>
<proteinExistence type="predicted"/>
<protein>
    <submittedName>
        <fullName evidence="1">Uncharacterized protein</fullName>
    </submittedName>
</protein>
<dbReference type="RefSeq" id="WP_046004052.1">
    <property type="nucleotide sequence ID" value="NZ_JXYA01000010.1"/>
</dbReference>
<dbReference type="AlphaFoldDB" id="A0A0F4QUT4"/>
<keyword evidence="2" id="KW-1185">Reference proteome</keyword>
<dbReference type="Proteomes" id="UP000033452">
    <property type="component" value="Unassembled WGS sequence"/>
</dbReference>
<name>A0A0F4QUT4_9GAMM</name>
<gene>
    <name evidence="1" type="ORF">TW77_05995</name>
</gene>
<evidence type="ECO:0000313" key="1">
    <source>
        <dbReference type="EMBL" id="KJZ11428.1"/>
    </source>
</evidence>
<sequence>MNEQLFKDIGILTFLATQVRNSLNQTLMNNICTAAKTQQFHLIKNDYGEAVGYVLFAHIDYETLQLLQLNGPYPLQPYEWREGYITWIVDVCILPQWRKSCWPGLRQLLKGVNKYAYVKKGVGSVVLKKTKKR</sequence>
<organism evidence="1 2">
    <name type="scientific">Pseudoalteromonas rubra</name>
    <dbReference type="NCBI Taxonomy" id="43658"/>
    <lineage>
        <taxon>Bacteria</taxon>
        <taxon>Pseudomonadati</taxon>
        <taxon>Pseudomonadota</taxon>
        <taxon>Gammaproteobacteria</taxon>
        <taxon>Alteromonadales</taxon>
        <taxon>Pseudoalteromonadaceae</taxon>
        <taxon>Pseudoalteromonas</taxon>
    </lineage>
</organism>
<reference evidence="1 2" key="1">
    <citation type="journal article" date="2015" name="BMC Genomics">
        <title>Genome mining reveals unlocked bioactive potential of marine Gram-negative bacteria.</title>
        <authorList>
            <person name="Machado H."/>
            <person name="Sonnenschein E.C."/>
            <person name="Melchiorsen J."/>
            <person name="Gram L."/>
        </authorList>
    </citation>
    <scope>NUCLEOTIDE SEQUENCE [LARGE SCALE GENOMIC DNA]</scope>
    <source>
        <strain evidence="1 2">S2471</strain>
    </source>
</reference>
<dbReference type="PATRIC" id="fig|43658.5.peg.1255"/>
<evidence type="ECO:0000313" key="2">
    <source>
        <dbReference type="Proteomes" id="UP000033452"/>
    </source>
</evidence>
<accession>A0A0F4QUT4</accession>
<dbReference type="OrthoDB" id="6313192at2"/>
<comment type="caution">
    <text evidence="1">The sequence shown here is derived from an EMBL/GenBank/DDBJ whole genome shotgun (WGS) entry which is preliminary data.</text>
</comment>